<accession>A0ABZ0U755</accession>
<name>A0ABZ0U755_9FIRM</name>
<dbReference type="EMBL" id="CP136422">
    <property type="protein sequence ID" value="WPX73061.1"/>
    <property type="molecule type" value="Genomic_DNA"/>
</dbReference>
<keyword evidence="2" id="KW-1185">Reference proteome</keyword>
<dbReference type="Proteomes" id="UP001325248">
    <property type="component" value="Chromosome"/>
</dbReference>
<evidence type="ECO:0000313" key="2">
    <source>
        <dbReference type="Proteomes" id="UP001325248"/>
    </source>
</evidence>
<sequence>MEIIYEEDYGEKKEGEQEVAKNSRIVSSRLVDVIG</sequence>
<organism evidence="1 2">
    <name type="scientific">Blautia producta</name>
    <dbReference type="NCBI Taxonomy" id="33035"/>
    <lineage>
        <taxon>Bacteria</taxon>
        <taxon>Bacillati</taxon>
        <taxon>Bacillota</taxon>
        <taxon>Clostridia</taxon>
        <taxon>Lachnospirales</taxon>
        <taxon>Lachnospiraceae</taxon>
        <taxon>Blautia</taxon>
    </lineage>
</organism>
<evidence type="ECO:0000313" key="1">
    <source>
        <dbReference type="EMBL" id="WPX73061.1"/>
    </source>
</evidence>
<protein>
    <submittedName>
        <fullName evidence="1">Uncharacterized protein</fullName>
    </submittedName>
</protein>
<reference evidence="1" key="1">
    <citation type="submission" date="2023-10" db="EMBL/GenBank/DDBJ databases">
        <title>Genome sequence of Blautia coccoides DSM 935.</title>
        <authorList>
            <person name="Boeer T."/>
            <person name="Bengelsdorf F.R."/>
            <person name="Daniel R."/>
            <person name="Poehlein A."/>
        </authorList>
    </citation>
    <scope>NUCLEOTIDE SEQUENCE [LARGE SCALE GENOMIC DNA]</scope>
    <source>
        <strain evidence="1">DSM 935</strain>
    </source>
</reference>
<proteinExistence type="predicted"/>
<gene>
    <name evidence="1" type="ORF">BLCOC_14020</name>
</gene>